<reference evidence="3" key="1">
    <citation type="submission" date="2025-08" db="UniProtKB">
        <authorList>
            <consortium name="RefSeq"/>
        </authorList>
    </citation>
    <scope>IDENTIFICATION</scope>
    <source>
        <tissue evidence="3">Total insect</tissue>
    </source>
</reference>
<dbReference type="PANTHER" id="PTHR15976">
    <property type="entry name" value="CONSTITUTIVE COACTIVATOR OF PEROXISOME PROLIFERATOR-ACTIVATED RECEPTOR GAMMA"/>
    <property type="match status" value="1"/>
</dbReference>
<dbReference type="GeneID" id="117645130"/>
<evidence type="ECO:0000256" key="1">
    <source>
        <dbReference type="ARBA" id="ARBA00009495"/>
    </source>
</evidence>
<protein>
    <submittedName>
        <fullName evidence="3">Constitutive coactivator of peroxisome proliferator-activated receptor gamma-like</fullName>
    </submittedName>
</protein>
<name>A0A6P8ZMP9_THRPL</name>
<sequence length="646" mass="73382">MGIQGFETYLLNSHKPACPRVLIKDLVSEYRVDTGAEAAVAILDTNILIRQCLDDLDVVAGGQFREYKANLLRYVKRLTDLGVSPVFFLDGHVEEGKMRCWRDRKGEMYNRIRAIYERVEEGGNCSPVENASAVLPAGLYECTILTLKEAGFPVFCAIAECDLEMARYAREKRCFAILSRDTDFVILQGARYYLSLFYKHFDRRSMSTILFDRAAIAKAVGLHPEHLPLLASLIQNDYVDCSYLTPLYSKMLGRPTEELQPEQRYRLEDLVPRLVWFIRKELWKEGDPVETILSRTFNGYPPFLLRRLAQKMGLRDQLELREKLRQQLEVSLSMHEYVPPNDQPARTSPEPQPELDVDLEVLDEAKSRHRSTTFLHSAVLSLLTARILQMGPALEDPRLPASCSCEAALRPFRRRVYGLLQVPGPFKEWVVPAKPPREGQPLEPCMVEPISPDPSVVPHPGLLALWRCQDDDDVAADRWRLWAWALAAHRPESAPVDVLVEELRGLPEDLVFPVSILYLLFHSGALGGCARPAVELVRLLARACLAAPLLDEEKLDALRVDRYDRLEVHVAALFMRASTYVSLLNDVLGAPVPIAKLHPELFFNGKVFHYVFTEQTLDQLAALDGTMEEDIVRTACKEKEELHLEE</sequence>
<proteinExistence type="inferred from homology"/>
<dbReference type="Proteomes" id="UP000515158">
    <property type="component" value="Unplaced"/>
</dbReference>
<dbReference type="InterPro" id="IPR029060">
    <property type="entry name" value="PIN-like_dom_sf"/>
</dbReference>
<dbReference type="SUPFAM" id="SSF88723">
    <property type="entry name" value="PIN domain-like"/>
    <property type="match status" value="1"/>
</dbReference>
<comment type="similarity">
    <text evidence="1">Belongs to the constitutive coactivator of PPAR-gamma family.</text>
</comment>
<evidence type="ECO:0000313" key="3">
    <source>
        <dbReference type="RefSeq" id="XP_034240984.1"/>
    </source>
</evidence>
<dbReference type="InParanoid" id="A0A6P8ZMP9"/>
<dbReference type="KEGG" id="tpal:117645130"/>
<dbReference type="RefSeq" id="XP_034240984.1">
    <property type="nucleotide sequence ID" value="XM_034385093.1"/>
</dbReference>
<dbReference type="GO" id="GO:0005634">
    <property type="term" value="C:nucleus"/>
    <property type="evidence" value="ECO:0007669"/>
    <property type="project" value="TreeGrafter"/>
</dbReference>
<organism evidence="3">
    <name type="scientific">Thrips palmi</name>
    <name type="common">Melon thrips</name>
    <dbReference type="NCBI Taxonomy" id="161013"/>
    <lineage>
        <taxon>Eukaryota</taxon>
        <taxon>Metazoa</taxon>
        <taxon>Ecdysozoa</taxon>
        <taxon>Arthropoda</taxon>
        <taxon>Hexapoda</taxon>
        <taxon>Insecta</taxon>
        <taxon>Pterygota</taxon>
        <taxon>Neoptera</taxon>
        <taxon>Paraneoptera</taxon>
        <taxon>Thysanoptera</taxon>
        <taxon>Terebrantia</taxon>
        <taxon>Thripoidea</taxon>
        <taxon>Thripidae</taxon>
        <taxon>Thrips</taxon>
    </lineage>
</organism>
<gene>
    <name evidence="3" type="primary">LOC117645130</name>
</gene>
<evidence type="ECO:0000313" key="2">
    <source>
        <dbReference type="Proteomes" id="UP000515158"/>
    </source>
</evidence>
<dbReference type="PANTHER" id="PTHR15976:SF17">
    <property type="entry name" value="CONSTITUTIVE COACTIVATOR OF PEROXISOME PROLIFERATOR-ACTIVATED RECEPTOR GAMMA"/>
    <property type="match status" value="1"/>
</dbReference>
<dbReference type="InterPro" id="IPR026784">
    <property type="entry name" value="Coact_PPARg"/>
</dbReference>
<accession>A0A6P8ZMP9</accession>
<dbReference type="OrthoDB" id="6354174at2759"/>
<keyword evidence="2" id="KW-1185">Reference proteome</keyword>
<dbReference type="AlphaFoldDB" id="A0A6P8ZMP9"/>
<dbReference type="Gene3D" id="3.40.50.1010">
    <property type="entry name" value="5'-nuclease"/>
    <property type="match status" value="1"/>
</dbReference>